<sequence length="168" mass="18435">MSRVDNIKAETLTRRASASAVARRRQAAQREQPLDRLDCTPLQSTILSLTACSSVECGVTASARARVWEAGPQLTPTPAIHIASSHYSEFDSFFFSSLPASSGWTTSKPQAAERESSSGSRHRLVFAVSHTLSACACVWTESCVCRVCPCQYRVCVSPSCRFCWLLRQ</sequence>
<dbReference type="Proteomes" id="UP000800097">
    <property type="component" value="Unassembled WGS sequence"/>
</dbReference>
<accession>A0A6A6K0I4</accession>
<organism evidence="1 2">
    <name type="scientific">Westerdykella ornata</name>
    <dbReference type="NCBI Taxonomy" id="318751"/>
    <lineage>
        <taxon>Eukaryota</taxon>
        <taxon>Fungi</taxon>
        <taxon>Dikarya</taxon>
        <taxon>Ascomycota</taxon>
        <taxon>Pezizomycotina</taxon>
        <taxon>Dothideomycetes</taxon>
        <taxon>Pleosporomycetidae</taxon>
        <taxon>Pleosporales</taxon>
        <taxon>Sporormiaceae</taxon>
        <taxon>Westerdykella</taxon>
    </lineage>
</organism>
<reference evidence="1" key="1">
    <citation type="journal article" date="2020" name="Stud. Mycol.">
        <title>101 Dothideomycetes genomes: a test case for predicting lifestyles and emergence of pathogens.</title>
        <authorList>
            <person name="Haridas S."/>
            <person name="Albert R."/>
            <person name="Binder M."/>
            <person name="Bloem J."/>
            <person name="Labutti K."/>
            <person name="Salamov A."/>
            <person name="Andreopoulos B."/>
            <person name="Baker S."/>
            <person name="Barry K."/>
            <person name="Bills G."/>
            <person name="Bluhm B."/>
            <person name="Cannon C."/>
            <person name="Castanera R."/>
            <person name="Culley D."/>
            <person name="Daum C."/>
            <person name="Ezra D."/>
            <person name="Gonzalez J."/>
            <person name="Henrissat B."/>
            <person name="Kuo A."/>
            <person name="Liang C."/>
            <person name="Lipzen A."/>
            <person name="Lutzoni F."/>
            <person name="Magnuson J."/>
            <person name="Mondo S."/>
            <person name="Nolan M."/>
            <person name="Ohm R."/>
            <person name="Pangilinan J."/>
            <person name="Park H.-J."/>
            <person name="Ramirez L."/>
            <person name="Alfaro M."/>
            <person name="Sun H."/>
            <person name="Tritt A."/>
            <person name="Yoshinaga Y."/>
            <person name="Zwiers L.-H."/>
            <person name="Turgeon B."/>
            <person name="Goodwin S."/>
            <person name="Spatafora J."/>
            <person name="Crous P."/>
            <person name="Grigoriev I."/>
        </authorList>
    </citation>
    <scope>NUCLEOTIDE SEQUENCE</scope>
    <source>
        <strain evidence="1">CBS 379.55</strain>
    </source>
</reference>
<protein>
    <submittedName>
        <fullName evidence="1">Uncharacterized protein</fullName>
    </submittedName>
</protein>
<dbReference type="RefSeq" id="XP_033659093.1">
    <property type="nucleotide sequence ID" value="XM_033794731.1"/>
</dbReference>
<gene>
    <name evidence="1" type="ORF">EI97DRAFT_32889</name>
</gene>
<dbReference type="EMBL" id="ML986484">
    <property type="protein sequence ID" value="KAF2281556.1"/>
    <property type="molecule type" value="Genomic_DNA"/>
</dbReference>
<dbReference type="GeneID" id="54547906"/>
<evidence type="ECO:0000313" key="2">
    <source>
        <dbReference type="Proteomes" id="UP000800097"/>
    </source>
</evidence>
<keyword evidence="2" id="KW-1185">Reference proteome</keyword>
<name>A0A6A6K0I4_WESOR</name>
<proteinExistence type="predicted"/>
<dbReference type="AlphaFoldDB" id="A0A6A6K0I4"/>
<evidence type="ECO:0000313" key="1">
    <source>
        <dbReference type="EMBL" id="KAF2281556.1"/>
    </source>
</evidence>